<dbReference type="InterPro" id="IPR017853">
    <property type="entry name" value="GH"/>
</dbReference>
<organism evidence="3 4">
    <name type="scientific">Pelagibacterium halotolerans (strain DSM 22347 / JCM 15775 / CGMCC 1.7692 / B2)</name>
    <dbReference type="NCBI Taxonomy" id="1082931"/>
    <lineage>
        <taxon>Bacteria</taxon>
        <taxon>Pseudomonadati</taxon>
        <taxon>Pseudomonadota</taxon>
        <taxon>Alphaproteobacteria</taxon>
        <taxon>Hyphomicrobiales</taxon>
        <taxon>Devosiaceae</taxon>
        <taxon>Pelagibacterium</taxon>
    </lineage>
</organism>
<name>G4RAP6_PELHB</name>
<evidence type="ECO:0000256" key="1">
    <source>
        <dbReference type="SAM" id="SignalP"/>
    </source>
</evidence>
<dbReference type="GO" id="GO:0004812">
    <property type="term" value="F:aminoacyl-tRNA ligase activity"/>
    <property type="evidence" value="ECO:0007669"/>
    <property type="project" value="UniProtKB-KW"/>
</dbReference>
<reference evidence="3 4" key="1">
    <citation type="journal article" date="2012" name="J. Bacteriol.">
        <title>Complete genome sequence of Pelagibacterium halotolerans B2T.</title>
        <authorList>
            <person name="Huo Y.Y."/>
            <person name="Cheng H."/>
            <person name="Han X.F."/>
            <person name="Jiang X.W."/>
            <person name="Sun C."/>
            <person name="Zhang X.Q."/>
            <person name="Zhu X.F."/>
            <person name="Liu Y.F."/>
            <person name="Li P.F."/>
            <person name="Ni P.X."/>
            <person name="Wu M."/>
        </authorList>
    </citation>
    <scope>NUCLEOTIDE SEQUENCE [LARGE SCALE GENOMIC DNA]</scope>
    <source>
        <strain evidence="4">DSM 22347 / JCM 15775 / CGMCC 1.7692 / B2</strain>
    </source>
</reference>
<dbReference type="STRING" id="1082931.KKY_2561"/>
<dbReference type="PRINTS" id="PR01545">
    <property type="entry name" value="THEMAYE10DUF"/>
</dbReference>
<dbReference type="HOGENOM" id="CLU_058176_0_0_5"/>
<feature type="signal peptide" evidence="1">
    <location>
        <begin position="1"/>
        <end position="23"/>
    </location>
</feature>
<dbReference type="InterPro" id="IPR016062">
    <property type="entry name" value="TM1410-rel"/>
</dbReference>
<dbReference type="RefSeq" id="WP_014131718.1">
    <property type="nucleotide sequence ID" value="NC_016078.1"/>
</dbReference>
<keyword evidence="1" id="KW-0732">Signal</keyword>
<dbReference type="PANTHER" id="PTHR35882">
    <property type="entry name" value="PELA"/>
    <property type="match status" value="1"/>
</dbReference>
<gene>
    <name evidence="3" type="ordered locus">KKY_2561</name>
</gene>
<dbReference type="Pfam" id="PF03537">
    <property type="entry name" value="Glyco_hydro_114"/>
    <property type="match status" value="1"/>
</dbReference>
<feature type="domain" description="Glycoside-hydrolase family GH114 TIM-barrel" evidence="2">
    <location>
        <begin position="36"/>
        <end position="299"/>
    </location>
</feature>
<dbReference type="KEGG" id="phl:KKY_2561"/>
<dbReference type="InterPro" id="IPR016063">
    <property type="entry name" value="TM1410_Glycdase"/>
</dbReference>
<dbReference type="NCBIfam" id="TIGR01370">
    <property type="entry name" value="MJ1477/TM1410 family putative glycoside hydrolase"/>
    <property type="match status" value="1"/>
</dbReference>
<keyword evidence="3" id="KW-0436">Ligase</keyword>
<evidence type="ECO:0000313" key="4">
    <source>
        <dbReference type="Proteomes" id="UP000008850"/>
    </source>
</evidence>
<dbReference type="eggNOG" id="COG2342">
    <property type="taxonomic scope" value="Bacteria"/>
</dbReference>
<accession>G4RAP6</accession>
<dbReference type="Proteomes" id="UP000008850">
    <property type="component" value="Chromosome"/>
</dbReference>
<dbReference type="Gene3D" id="3.20.20.70">
    <property type="entry name" value="Aldolase class I"/>
    <property type="match status" value="1"/>
</dbReference>
<dbReference type="EMBL" id="CP003075">
    <property type="protein sequence ID" value="AEQ52569.1"/>
    <property type="molecule type" value="Genomic_DNA"/>
</dbReference>
<sequence>MGIRSAGLAAVLTAFPLMLSAQAVGAAASALAGVRSWSYQLQAIDLRALAATDSDLIVIDYSRNGTQAGAFSASEIAALKTAPDGSRRFVLSYLSIGEAEDYRFYWQDDWARNRPPWLFGENPEWDGNYDIRFWDPGWQAIIFGQPSSYLDRIVAAGFDGVYLDRVDAFERRDPQLDAARRKSAMVSFVNALAAYARSRSPGFLVVPQNGEELLSDPSYRRTIDGFAKEDLLFGAEHDQQRNSLGTLRASLELIERLTAEGKPVFLAEYLRASSDIAQAHEDAETLGVLMFIGDRELDNASSR</sequence>
<dbReference type="PATRIC" id="fig|1082931.4.peg.2530"/>
<dbReference type="PANTHER" id="PTHR35882:SF2">
    <property type="entry name" value="PELA"/>
    <property type="match status" value="1"/>
</dbReference>
<keyword evidence="3" id="KW-0030">Aminoacyl-tRNA synthetase</keyword>
<evidence type="ECO:0000259" key="2">
    <source>
        <dbReference type="Pfam" id="PF03537"/>
    </source>
</evidence>
<protein>
    <submittedName>
        <fullName evidence="3">Cysteinyl-tRNA synthetase</fullName>
    </submittedName>
</protein>
<dbReference type="InterPro" id="IPR013785">
    <property type="entry name" value="Aldolase_TIM"/>
</dbReference>
<proteinExistence type="predicted"/>
<dbReference type="AlphaFoldDB" id="G4RAP6"/>
<evidence type="ECO:0000313" key="3">
    <source>
        <dbReference type="EMBL" id="AEQ52569.1"/>
    </source>
</evidence>
<feature type="chain" id="PRO_5003467588" evidence="1">
    <location>
        <begin position="24"/>
        <end position="303"/>
    </location>
</feature>
<keyword evidence="4" id="KW-1185">Reference proteome</keyword>
<dbReference type="InterPro" id="IPR004352">
    <property type="entry name" value="GH114_TIM-barrel"/>
</dbReference>
<dbReference type="SUPFAM" id="SSF51445">
    <property type="entry name" value="(Trans)glycosidases"/>
    <property type="match status" value="1"/>
</dbReference>